<reference evidence="3" key="3">
    <citation type="submission" date="2023-02" db="EMBL/GenBank/DDBJ databases">
        <authorList>
            <person name="Sun Q."/>
            <person name="Mori K."/>
        </authorList>
    </citation>
    <scope>NUCLEOTIDE SEQUENCE</scope>
    <source>
        <strain evidence="3">NBRC 108894</strain>
    </source>
</reference>
<evidence type="ECO:0000313" key="2">
    <source>
        <dbReference type="EMBL" id="GMA93231.1"/>
    </source>
</evidence>
<feature type="compositionally biased region" description="Basic and acidic residues" evidence="1">
    <location>
        <begin position="22"/>
        <end position="56"/>
    </location>
</feature>
<comment type="caution">
    <text evidence="3">The sequence shown here is derived from an EMBL/GenBank/DDBJ whole genome shotgun (WGS) entry which is preliminary data.</text>
</comment>
<dbReference type="EMBL" id="BSVB01000001">
    <property type="protein sequence ID" value="GMA97139.1"/>
    <property type="molecule type" value="Genomic_DNA"/>
</dbReference>
<evidence type="ECO:0000313" key="3">
    <source>
        <dbReference type="EMBL" id="GMA97139.1"/>
    </source>
</evidence>
<dbReference type="Proteomes" id="UP001157034">
    <property type="component" value="Unassembled WGS sequence"/>
</dbReference>
<reference evidence="3" key="1">
    <citation type="journal article" date="2014" name="Int. J. Syst. Evol. Microbiol.">
        <title>Complete genome of a new Firmicutes species belonging to the dominant human colonic microbiota ('Ruminococcus bicirculans') reveals two chromosomes and a selective capacity to utilize plant glucans.</title>
        <authorList>
            <consortium name="NISC Comparative Sequencing Program"/>
            <person name="Wegmann U."/>
            <person name="Louis P."/>
            <person name="Goesmann A."/>
            <person name="Henrissat B."/>
            <person name="Duncan S.H."/>
            <person name="Flint H.J."/>
        </authorList>
    </citation>
    <scope>NUCLEOTIDE SEQUENCE</scope>
    <source>
        <strain evidence="3">NBRC 108894</strain>
    </source>
</reference>
<protein>
    <submittedName>
        <fullName evidence="3">Uncharacterized protein</fullName>
    </submittedName>
</protein>
<feature type="compositionally biased region" description="Basic and acidic residues" evidence="1">
    <location>
        <begin position="1"/>
        <end position="15"/>
    </location>
</feature>
<gene>
    <name evidence="2" type="ORF">GCM10025881_00550</name>
    <name evidence="3" type="ORF">GCM10025881_39630</name>
</gene>
<keyword evidence="4" id="KW-1185">Reference proteome</keyword>
<feature type="region of interest" description="Disordered" evidence="1">
    <location>
        <begin position="1"/>
        <end position="180"/>
    </location>
</feature>
<name>A0ABQ6K9Y1_9MICO</name>
<organism evidence="3 4">
    <name type="scientific">Pseudolysinimonas kribbensis</name>
    <dbReference type="NCBI Taxonomy" id="433641"/>
    <lineage>
        <taxon>Bacteria</taxon>
        <taxon>Bacillati</taxon>
        <taxon>Actinomycetota</taxon>
        <taxon>Actinomycetes</taxon>
        <taxon>Micrococcales</taxon>
        <taxon>Microbacteriaceae</taxon>
        <taxon>Pseudolysinimonas</taxon>
    </lineage>
</organism>
<sequence length="180" mass="19754">MQPRSRGTEPREHIVGAELGELAERADAEPGEQRDELRAVELRAKAISGLRRDPSAEGRPGPRILVDERDRERSEEGGGGAGGDDRGGVGAALRGALRGEQPVGDADPRTRRAELARDAEHVHGRRLLAAVVPRGPPRPHGDRAGTQRMQPRQRLLERDEQRLERTRVERGVVTQHVQPG</sequence>
<feature type="compositionally biased region" description="Basic and acidic residues" evidence="1">
    <location>
        <begin position="65"/>
        <end position="76"/>
    </location>
</feature>
<evidence type="ECO:0000313" key="4">
    <source>
        <dbReference type="Proteomes" id="UP001157034"/>
    </source>
</evidence>
<feature type="compositionally biased region" description="Basic and acidic residues" evidence="1">
    <location>
        <begin position="154"/>
        <end position="170"/>
    </location>
</feature>
<accession>A0ABQ6K9Y1</accession>
<reference evidence="4" key="2">
    <citation type="journal article" date="2019" name="Int. J. Syst. Evol. Microbiol.">
        <title>The Global Catalogue of Microorganisms (GCM) 10K type strain sequencing project: providing services to taxonomists for standard genome sequencing and annotation.</title>
        <authorList>
            <consortium name="The Broad Institute Genomics Platform"/>
            <consortium name="The Broad Institute Genome Sequencing Center for Infectious Disease"/>
            <person name="Wu L."/>
            <person name="Ma J."/>
        </authorList>
    </citation>
    <scope>NUCLEOTIDE SEQUENCE [LARGE SCALE GENOMIC DNA]</scope>
    <source>
        <strain evidence="4">NBRC 108894</strain>
    </source>
</reference>
<dbReference type="EMBL" id="BSVB01000001">
    <property type="protein sequence ID" value="GMA93231.1"/>
    <property type="molecule type" value="Genomic_DNA"/>
</dbReference>
<evidence type="ECO:0000256" key="1">
    <source>
        <dbReference type="SAM" id="MobiDB-lite"/>
    </source>
</evidence>
<proteinExistence type="predicted"/>
<feature type="compositionally biased region" description="Basic and acidic residues" evidence="1">
    <location>
        <begin position="106"/>
        <end position="122"/>
    </location>
</feature>